<dbReference type="Proteomes" id="UP000306918">
    <property type="component" value="Unassembled WGS sequence"/>
</dbReference>
<keyword evidence="1" id="KW-0732">Signal</keyword>
<reference evidence="2 3" key="1">
    <citation type="submission" date="2019-04" db="EMBL/GenBank/DDBJ databases">
        <title>Niastella caeni sp. nov., isolated from activated sludge.</title>
        <authorList>
            <person name="Sheng M."/>
        </authorList>
    </citation>
    <scope>NUCLEOTIDE SEQUENCE [LARGE SCALE GENOMIC DNA]</scope>
    <source>
        <strain evidence="2 3">HX-2-15</strain>
    </source>
</reference>
<proteinExistence type="predicted"/>
<name>A0A4S8HBU0_9BACT</name>
<dbReference type="InterPro" id="IPR025636">
    <property type="entry name" value="DUF4294"/>
</dbReference>
<keyword evidence="3" id="KW-1185">Reference proteome</keyword>
<comment type="caution">
    <text evidence="2">The sequence shown here is derived from an EMBL/GenBank/DDBJ whole genome shotgun (WGS) entry which is preliminary data.</text>
</comment>
<dbReference type="Pfam" id="PF14127">
    <property type="entry name" value="DUF4294"/>
    <property type="match status" value="1"/>
</dbReference>
<sequence length="213" mass="24483">MTAKRKILRGIITVLAIVAVSISTAQAQTTPDSIPLPQLGPNDTIPVPAMIHGNEYVPAQTLEWTWVQVPYPKHLLKKRQEWTRLRNAVYVTYPYARRAGAIMNDINAHIAKMNDKDKKKYIHSREKELKKQFAEPLSELSIYQGKVLMKLINRQTGNNCYTIIKEYKGGFTARAWQTVAFVFGSNLKQPYNPNGDEREIEMIVQEVERMQRL</sequence>
<evidence type="ECO:0000256" key="1">
    <source>
        <dbReference type="SAM" id="SignalP"/>
    </source>
</evidence>
<feature type="signal peptide" evidence="1">
    <location>
        <begin position="1"/>
        <end position="27"/>
    </location>
</feature>
<organism evidence="2 3">
    <name type="scientific">Niastella caeni</name>
    <dbReference type="NCBI Taxonomy" id="2569763"/>
    <lineage>
        <taxon>Bacteria</taxon>
        <taxon>Pseudomonadati</taxon>
        <taxon>Bacteroidota</taxon>
        <taxon>Chitinophagia</taxon>
        <taxon>Chitinophagales</taxon>
        <taxon>Chitinophagaceae</taxon>
        <taxon>Niastella</taxon>
    </lineage>
</organism>
<evidence type="ECO:0000313" key="2">
    <source>
        <dbReference type="EMBL" id="THU32420.1"/>
    </source>
</evidence>
<dbReference type="AlphaFoldDB" id="A0A4S8HBU0"/>
<feature type="chain" id="PRO_5020261041" evidence="1">
    <location>
        <begin position="28"/>
        <end position="213"/>
    </location>
</feature>
<gene>
    <name evidence="2" type="ORF">FAM09_26880</name>
</gene>
<evidence type="ECO:0000313" key="3">
    <source>
        <dbReference type="Proteomes" id="UP000306918"/>
    </source>
</evidence>
<protein>
    <submittedName>
        <fullName evidence="2">DUF4294 domain-containing protein</fullName>
    </submittedName>
</protein>
<dbReference type="OrthoDB" id="1491885at2"/>
<accession>A0A4S8HBU0</accession>
<dbReference type="EMBL" id="STFF01000011">
    <property type="protein sequence ID" value="THU32420.1"/>
    <property type="molecule type" value="Genomic_DNA"/>
</dbReference>